<feature type="compositionally biased region" description="Basic and acidic residues" evidence="2">
    <location>
        <begin position="534"/>
        <end position="549"/>
    </location>
</feature>
<dbReference type="GO" id="GO:0030289">
    <property type="term" value="C:protein phosphatase 4 complex"/>
    <property type="evidence" value="ECO:0007669"/>
    <property type="project" value="InterPro"/>
</dbReference>
<gene>
    <name evidence="3" type="ORF">Ocin01_06538</name>
</gene>
<dbReference type="AlphaFoldDB" id="A0A1D2N4F6"/>
<dbReference type="Pfam" id="PF09184">
    <property type="entry name" value="PPP4R2"/>
    <property type="match status" value="1"/>
</dbReference>
<dbReference type="InterPro" id="IPR015267">
    <property type="entry name" value="PPP4R2"/>
</dbReference>
<dbReference type="PANTHER" id="PTHR16487:SF0">
    <property type="entry name" value="PROTEIN PHOSPHATASE 4 REGULATORY SUBUNIT 2-RELATED"/>
    <property type="match status" value="1"/>
</dbReference>
<name>A0A1D2N4F6_ORCCI</name>
<evidence type="ECO:0000313" key="3">
    <source>
        <dbReference type="EMBL" id="ODN00154.1"/>
    </source>
</evidence>
<dbReference type="GO" id="GO:0005634">
    <property type="term" value="C:nucleus"/>
    <property type="evidence" value="ECO:0007669"/>
    <property type="project" value="TreeGrafter"/>
</dbReference>
<proteinExistence type="inferred from homology"/>
<comment type="caution">
    <text evidence="3">The sequence shown here is derived from an EMBL/GenBank/DDBJ whole genome shotgun (WGS) entry which is preliminary data.</text>
</comment>
<dbReference type="GO" id="GO:0005737">
    <property type="term" value="C:cytoplasm"/>
    <property type="evidence" value="ECO:0007669"/>
    <property type="project" value="TreeGrafter"/>
</dbReference>
<feature type="region of interest" description="Disordered" evidence="2">
    <location>
        <begin position="511"/>
        <end position="556"/>
    </location>
</feature>
<dbReference type="PANTHER" id="PTHR16487">
    <property type="entry name" value="PPP4R2-RELATED PROTEIN"/>
    <property type="match status" value="1"/>
</dbReference>
<feature type="region of interest" description="Disordered" evidence="2">
    <location>
        <begin position="119"/>
        <end position="139"/>
    </location>
</feature>
<organism evidence="3 4">
    <name type="scientific">Orchesella cincta</name>
    <name type="common">Springtail</name>
    <name type="synonym">Podura cincta</name>
    <dbReference type="NCBI Taxonomy" id="48709"/>
    <lineage>
        <taxon>Eukaryota</taxon>
        <taxon>Metazoa</taxon>
        <taxon>Ecdysozoa</taxon>
        <taxon>Arthropoda</taxon>
        <taxon>Hexapoda</taxon>
        <taxon>Collembola</taxon>
        <taxon>Entomobryomorpha</taxon>
        <taxon>Entomobryoidea</taxon>
        <taxon>Orchesellidae</taxon>
        <taxon>Orchesellinae</taxon>
        <taxon>Orchesella</taxon>
    </lineage>
</organism>
<feature type="region of interest" description="Disordered" evidence="2">
    <location>
        <begin position="429"/>
        <end position="450"/>
    </location>
</feature>
<dbReference type="Proteomes" id="UP000094527">
    <property type="component" value="Unassembled WGS sequence"/>
</dbReference>
<dbReference type="EMBL" id="LJIJ01000230">
    <property type="protein sequence ID" value="ODN00154.1"/>
    <property type="molecule type" value="Genomic_DNA"/>
</dbReference>
<dbReference type="GO" id="GO:0019888">
    <property type="term" value="F:protein phosphatase regulator activity"/>
    <property type="evidence" value="ECO:0007669"/>
    <property type="project" value="InterPro"/>
</dbReference>
<evidence type="ECO:0000313" key="4">
    <source>
        <dbReference type="Proteomes" id="UP000094527"/>
    </source>
</evidence>
<feature type="compositionally biased region" description="Polar residues" evidence="2">
    <location>
        <begin position="129"/>
        <end position="138"/>
    </location>
</feature>
<dbReference type="OrthoDB" id="341898at2759"/>
<accession>A0A1D2N4F6</accession>
<sequence>MGEFNTSIGSNKPIDIPQTLDNYLQFVARSGNTVFPWPHVRSLFRTKMLNAIQQFQEPSCPTEGFVLERFDLFRLAAPFTVQRLTELILQPTRHYRKKEKFLRGLEKTVLVVSTVEPRSLTNDEDKNGNDNINTSASSGEGEIENVAFSRTFSLDRQDIVASPLRSSVVDVINPSVSVNVKSDSVVVDAVTSSAVSSATVNVDILNSNIAVALPPDVVISESVTSSNAASVDVITPDIAITVSSESIILDPTSEVTAAGLVSIAPEEVAAVTMECESSTTITEVAEVSPVSLLQCVSDHDLVPVATVLHQTEPVPLSDAATSVPEDVSSSLVNMDAVKLPLDESGTTSMDCQSSSVIESEDQAAHLFHCVAVVDSEDPMSVTTPLQATDVVITEDPLLLQTKVTATVAAEPIFEDVPASSLVNMDAVKPEENTEQKSLASTGSSAMECESTDDVVVAVPQPTPVEDSLPVPEAKEEFQIVTGTEAARSIIESKPGEQEAATVVLKQEVEGALLNPETEKSSGEPAVVESISEEGSDKGTRNDDDDKGEAMDEAQQL</sequence>
<comment type="similarity">
    <text evidence="1">Belongs to the PPP4R2 family.</text>
</comment>
<feature type="compositionally biased region" description="Polar residues" evidence="2">
    <location>
        <begin position="435"/>
        <end position="444"/>
    </location>
</feature>
<evidence type="ECO:0000256" key="2">
    <source>
        <dbReference type="SAM" id="MobiDB-lite"/>
    </source>
</evidence>
<evidence type="ECO:0000256" key="1">
    <source>
        <dbReference type="ARBA" id="ARBA00009207"/>
    </source>
</evidence>
<protein>
    <submittedName>
        <fullName evidence="3">Serine/threonine-protein phosphatase 4 regulatory subunit 2</fullName>
    </submittedName>
</protein>
<dbReference type="STRING" id="48709.A0A1D2N4F6"/>
<reference evidence="3 4" key="1">
    <citation type="journal article" date="2016" name="Genome Biol. Evol.">
        <title>Gene Family Evolution Reflects Adaptation to Soil Environmental Stressors in the Genome of the Collembolan Orchesella cincta.</title>
        <authorList>
            <person name="Faddeeva-Vakhrusheva A."/>
            <person name="Derks M.F."/>
            <person name="Anvar S.Y."/>
            <person name="Agamennone V."/>
            <person name="Suring W."/>
            <person name="Smit S."/>
            <person name="van Straalen N.M."/>
            <person name="Roelofs D."/>
        </authorList>
    </citation>
    <scope>NUCLEOTIDE SEQUENCE [LARGE SCALE GENOMIC DNA]</scope>
    <source>
        <tissue evidence="3">Mixed pool</tissue>
    </source>
</reference>
<keyword evidence="4" id="KW-1185">Reference proteome</keyword>